<dbReference type="Gene3D" id="3.30.200.20">
    <property type="entry name" value="Phosphorylase Kinase, domain 1"/>
    <property type="match status" value="1"/>
</dbReference>
<keyword evidence="2" id="KW-0175">Coiled coil</keyword>
<gene>
    <name evidence="4" type="ORF">M9Y10_005759</name>
</gene>
<proteinExistence type="predicted"/>
<dbReference type="InterPro" id="IPR008271">
    <property type="entry name" value="Ser/Thr_kinase_AS"/>
</dbReference>
<dbReference type="Proteomes" id="UP001470230">
    <property type="component" value="Unassembled WGS sequence"/>
</dbReference>
<evidence type="ECO:0000256" key="1">
    <source>
        <dbReference type="ARBA" id="ARBA00023170"/>
    </source>
</evidence>
<dbReference type="Gene3D" id="1.10.510.10">
    <property type="entry name" value="Transferase(Phosphotransferase) domain 1"/>
    <property type="match status" value="1"/>
</dbReference>
<dbReference type="EMBL" id="JAPFFF010000012">
    <property type="protein sequence ID" value="KAK8875590.1"/>
    <property type="molecule type" value="Genomic_DNA"/>
</dbReference>
<dbReference type="InterPro" id="IPR000719">
    <property type="entry name" value="Prot_kinase_dom"/>
</dbReference>
<reference evidence="4 5" key="1">
    <citation type="submission" date="2024-04" db="EMBL/GenBank/DDBJ databases">
        <title>Tritrichomonas musculus Genome.</title>
        <authorList>
            <person name="Alves-Ferreira E."/>
            <person name="Grigg M."/>
            <person name="Lorenzi H."/>
            <person name="Galac M."/>
        </authorList>
    </citation>
    <scope>NUCLEOTIDE SEQUENCE [LARGE SCALE GENOMIC DNA]</scope>
    <source>
        <strain evidence="4 5">EAF2021</strain>
    </source>
</reference>
<keyword evidence="5" id="KW-1185">Reference proteome</keyword>
<feature type="domain" description="Protein kinase" evidence="3">
    <location>
        <begin position="12"/>
        <end position="281"/>
    </location>
</feature>
<keyword evidence="1" id="KW-0675">Receptor</keyword>
<evidence type="ECO:0000259" key="3">
    <source>
        <dbReference type="PROSITE" id="PS50011"/>
    </source>
</evidence>
<sequence>MSYRFIIDPQKYKVLDRISSGTFGKVCSIENKETHQVCAAKIILNNDSKQNKTVINREIEIMAHMRHPTIIQFYGYSLIDFNGCDNVTIFMQLATNGTLAELICKARQKTADKKYDNTARQKILIGIARGMMFLHQHNVIHRDLKPLNVLLDENLEPLITDFGLSKFCNIEKSVSQTLDTGTSIYMAPEIIDGNSYSGKVDVYSFGILMYEVVTDMIPYPDLLNKKLTLFSLNSKVLKEDYRPEFRKKIKAPIQKLIERCWSGDPHLRPTFNEIFNLLAYNIEDSVYDIYENNEDDNNFEGGKYYLEGVDSNEILSYADKIKDDDNSTKIEIESLKKRITKLEEQLGTQNAHKSSPNEGDSDQLENQIREFKQTQTNEIHDLREIINQMRQQITSLINENTQLKQQINQLQGSSMEITRVQERDVIEPSSDEEQVGESTKPLGIAFSYDKETDFNGIINYIKTHSEDINEQISITSSTQRNTRCSPINTINYSNPKAEFCSKEEDSPWICFDFKEKRVIPKGYIIRSCPFATNGSHPKSWVIEGSNDGEKFDVIDNRRNCPLLNGKSYVNRFPIQNPTNQKYQYLKMRLIDVNWYNRKVLNINNIEFYGQLI</sequence>
<dbReference type="SMART" id="SM00220">
    <property type="entry name" value="S_TKc"/>
    <property type="match status" value="1"/>
</dbReference>
<protein>
    <recommendedName>
        <fullName evidence="3">Protein kinase domain-containing protein</fullName>
    </recommendedName>
</protein>
<dbReference type="Gene3D" id="2.60.120.260">
    <property type="entry name" value="Galactose-binding domain-like"/>
    <property type="match status" value="1"/>
</dbReference>
<dbReference type="SUPFAM" id="SSF49785">
    <property type="entry name" value="Galactose-binding domain-like"/>
    <property type="match status" value="1"/>
</dbReference>
<dbReference type="PANTHER" id="PTHR44329:SF214">
    <property type="entry name" value="PROTEIN KINASE DOMAIN-CONTAINING PROTEIN"/>
    <property type="match status" value="1"/>
</dbReference>
<organism evidence="4 5">
    <name type="scientific">Tritrichomonas musculus</name>
    <dbReference type="NCBI Taxonomy" id="1915356"/>
    <lineage>
        <taxon>Eukaryota</taxon>
        <taxon>Metamonada</taxon>
        <taxon>Parabasalia</taxon>
        <taxon>Tritrichomonadida</taxon>
        <taxon>Tritrichomonadidae</taxon>
        <taxon>Tritrichomonas</taxon>
    </lineage>
</organism>
<dbReference type="InterPro" id="IPR008979">
    <property type="entry name" value="Galactose-bd-like_sf"/>
</dbReference>
<dbReference type="SUPFAM" id="SSF56112">
    <property type="entry name" value="Protein kinase-like (PK-like)"/>
    <property type="match status" value="1"/>
</dbReference>
<feature type="coiled-coil region" evidence="2">
    <location>
        <begin position="325"/>
        <end position="413"/>
    </location>
</feature>
<comment type="caution">
    <text evidence="4">The sequence shown here is derived from an EMBL/GenBank/DDBJ whole genome shotgun (WGS) entry which is preliminary data.</text>
</comment>
<dbReference type="InterPro" id="IPR051681">
    <property type="entry name" value="Ser/Thr_Kinases-Pseudokinases"/>
</dbReference>
<dbReference type="PROSITE" id="PS50011">
    <property type="entry name" value="PROTEIN_KINASE_DOM"/>
    <property type="match status" value="1"/>
</dbReference>
<name>A0ABR2JF92_9EUKA</name>
<evidence type="ECO:0000313" key="5">
    <source>
        <dbReference type="Proteomes" id="UP001470230"/>
    </source>
</evidence>
<evidence type="ECO:0000313" key="4">
    <source>
        <dbReference type="EMBL" id="KAK8875590.1"/>
    </source>
</evidence>
<accession>A0ABR2JF92</accession>
<evidence type="ECO:0000256" key="2">
    <source>
        <dbReference type="SAM" id="Coils"/>
    </source>
</evidence>
<dbReference type="InterPro" id="IPR011009">
    <property type="entry name" value="Kinase-like_dom_sf"/>
</dbReference>
<dbReference type="PANTHER" id="PTHR44329">
    <property type="entry name" value="SERINE/THREONINE-PROTEIN KINASE TNNI3K-RELATED"/>
    <property type="match status" value="1"/>
</dbReference>
<dbReference type="Pfam" id="PF00069">
    <property type="entry name" value="Pkinase"/>
    <property type="match status" value="1"/>
</dbReference>
<dbReference type="PROSITE" id="PS00108">
    <property type="entry name" value="PROTEIN_KINASE_ST"/>
    <property type="match status" value="1"/>
</dbReference>